<keyword evidence="3" id="KW-1185">Reference proteome</keyword>
<comment type="caution">
    <text evidence="2">The sequence shown here is derived from an EMBL/GenBank/DDBJ whole genome shotgun (WGS) entry which is preliminary data.</text>
</comment>
<dbReference type="Proteomes" id="UP001372338">
    <property type="component" value="Unassembled WGS sequence"/>
</dbReference>
<evidence type="ECO:0000313" key="3">
    <source>
        <dbReference type="Proteomes" id="UP001372338"/>
    </source>
</evidence>
<reference evidence="2 3" key="1">
    <citation type="submission" date="2024-01" db="EMBL/GenBank/DDBJ databases">
        <title>The genomes of 5 underutilized Papilionoideae crops provide insights into root nodulation and disease resistanc.</title>
        <authorList>
            <person name="Yuan L."/>
        </authorList>
    </citation>
    <scope>NUCLEOTIDE SEQUENCE [LARGE SCALE GENOMIC DNA]</scope>
    <source>
        <strain evidence="2">ZHUSHIDOU_FW_LH</strain>
        <tissue evidence="2">Leaf</tissue>
    </source>
</reference>
<proteinExistence type="predicted"/>
<name>A0AAN9HVY8_CROPI</name>
<evidence type="ECO:0000313" key="2">
    <source>
        <dbReference type="EMBL" id="KAK7258218.1"/>
    </source>
</evidence>
<gene>
    <name evidence="2" type="ORF">RIF29_32753</name>
</gene>
<feature type="signal peptide" evidence="1">
    <location>
        <begin position="1"/>
        <end position="19"/>
    </location>
</feature>
<sequence length="92" mass="10544">MSRAFITVIVIILSSMRSGFRVWPDVRQLCFRKGLVYGFMRFFSTPLKSLHRTASRSLRINTTSPSSPMQAYFQGREMISECTALSLLIVTF</sequence>
<accession>A0AAN9HVY8</accession>
<evidence type="ECO:0000256" key="1">
    <source>
        <dbReference type="SAM" id="SignalP"/>
    </source>
</evidence>
<keyword evidence="1" id="KW-0732">Signal</keyword>
<organism evidence="2 3">
    <name type="scientific">Crotalaria pallida</name>
    <name type="common">Smooth rattlebox</name>
    <name type="synonym">Crotalaria striata</name>
    <dbReference type="NCBI Taxonomy" id="3830"/>
    <lineage>
        <taxon>Eukaryota</taxon>
        <taxon>Viridiplantae</taxon>
        <taxon>Streptophyta</taxon>
        <taxon>Embryophyta</taxon>
        <taxon>Tracheophyta</taxon>
        <taxon>Spermatophyta</taxon>
        <taxon>Magnoliopsida</taxon>
        <taxon>eudicotyledons</taxon>
        <taxon>Gunneridae</taxon>
        <taxon>Pentapetalae</taxon>
        <taxon>rosids</taxon>
        <taxon>fabids</taxon>
        <taxon>Fabales</taxon>
        <taxon>Fabaceae</taxon>
        <taxon>Papilionoideae</taxon>
        <taxon>50 kb inversion clade</taxon>
        <taxon>genistoids sensu lato</taxon>
        <taxon>core genistoids</taxon>
        <taxon>Crotalarieae</taxon>
        <taxon>Crotalaria</taxon>
    </lineage>
</organism>
<protein>
    <recommendedName>
        <fullName evidence="4">Secreted protein</fullName>
    </recommendedName>
</protein>
<dbReference type="AlphaFoldDB" id="A0AAN9HVY8"/>
<dbReference type="EMBL" id="JAYWIO010000006">
    <property type="protein sequence ID" value="KAK7258218.1"/>
    <property type="molecule type" value="Genomic_DNA"/>
</dbReference>
<feature type="chain" id="PRO_5042910272" description="Secreted protein" evidence="1">
    <location>
        <begin position="20"/>
        <end position="92"/>
    </location>
</feature>
<evidence type="ECO:0008006" key="4">
    <source>
        <dbReference type="Google" id="ProtNLM"/>
    </source>
</evidence>